<evidence type="ECO:0000313" key="1">
    <source>
        <dbReference type="EMBL" id="QGQ23960.1"/>
    </source>
</evidence>
<dbReference type="Proteomes" id="UP000427281">
    <property type="component" value="Chromosome"/>
</dbReference>
<organism evidence="1 2">
    <name type="scientific">Gimesia benthica</name>
    <dbReference type="NCBI Taxonomy" id="2608982"/>
    <lineage>
        <taxon>Bacteria</taxon>
        <taxon>Pseudomonadati</taxon>
        <taxon>Planctomycetota</taxon>
        <taxon>Planctomycetia</taxon>
        <taxon>Planctomycetales</taxon>
        <taxon>Planctomycetaceae</taxon>
        <taxon>Gimesia</taxon>
    </lineage>
</organism>
<protein>
    <submittedName>
        <fullName evidence="1">Uncharacterized protein</fullName>
    </submittedName>
</protein>
<gene>
    <name evidence="1" type="ORF">F1728_15280</name>
</gene>
<dbReference type="EMBL" id="CP043930">
    <property type="protein sequence ID" value="QGQ23960.1"/>
    <property type="molecule type" value="Genomic_DNA"/>
</dbReference>
<dbReference type="RefSeq" id="WP_155364856.1">
    <property type="nucleotide sequence ID" value="NZ_CP043930.1"/>
</dbReference>
<reference evidence="1 2" key="1">
    <citation type="submission" date="2019-09" db="EMBL/GenBank/DDBJ databases">
        <title>Gimesia benthica sp. nov., a novel bacterium isolated from deep-sea water of the Northwest Indian Ocean.</title>
        <authorList>
            <person name="Dai X."/>
        </authorList>
    </citation>
    <scope>NUCLEOTIDE SEQUENCE [LARGE SCALE GENOMIC DNA]</scope>
    <source>
        <strain evidence="1 2">E7</strain>
    </source>
</reference>
<name>A0A6I6AEK2_9PLAN</name>
<sequence>MEDLRTLVLDTLYDRIRNERSNCFAVNEAGMELIKRDNDVLPIIESILSEIVEPALKCHDKQKDIDLAQKLRVDIKFVSTSPFSGLAYVLGAYWIISTKSNQLEHAFQFMNQCNNELLAEAIKIIPIFFMIVEGNYNFGIEPPTSLLNFVKEKEIHESARVREAAARALPRIDLPPMPY</sequence>
<dbReference type="KEGG" id="gim:F1728_15280"/>
<evidence type="ECO:0000313" key="2">
    <source>
        <dbReference type="Proteomes" id="UP000427281"/>
    </source>
</evidence>
<keyword evidence="2" id="KW-1185">Reference proteome</keyword>
<dbReference type="AlphaFoldDB" id="A0A6I6AEK2"/>
<accession>A0A6I6AEK2</accession>
<proteinExistence type="predicted"/>